<dbReference type="Pfam" id="PF21788">
    <property type="entry name" value="TNP-like_GBD"/>
    <property type="match status" value="1"/>
</dbReference>
<dbReference type="AlphaFoldDB" id="A0A6A4V989"/>
<name>A0A6A4V989_AMPAM</name>
<evidence type="ECO:0000259" key="2">
    <source>
        <dbReference type="Pfam" id="PF21788"/>
    </source>
</evidence>
<dbReference type="EMBL" id="VIIS01001904">
    <property type="protein sequence ID" value="KAF0291146.1"/>
    <property type="molecule type" value="Genomic_DNA"/>
</dbReference>
<comment type="caution">
    <text evidence="3">The sequence shown here is derived from an EMBL/GenBank/DDBJ whole genome shotgun (WGS) entry which is preliminary data.</text>
</comment>
<evidence type="ECO:0000313" key="4">
    <source>
        <dbReference type="Proteomes" id="UP000440578"/>
    </source>
</evidence>
<dbReference type="InterPro" id="IPR048365">
    <property type="entry name" value="TNP-like_RNaseH_N"/>
</dbReference>
<feature type="domain" description="Transposable element P transposase-like GTP-binding insertion" evidence="2">
    <location>
        <begin position="118"/>
        <end position="169"/>
    </location>
</feature>
<protein>
    <submittedName>
        <fullName evidence="3">DNA transposase THAP9</fullName>
    </submittedName>
</protein>
<evidence type="ECO:0000313" key="3">
    <source>
        <dbReference type="EMBL" id="KAF0291146.1"/>
    </source>
</evidence>
<feature type="domain" description="Transposable element P transposase-like RNase H" evidence="1">
    <location>
        <begin position="2"/>
        <end position="87"/>
    </location>
</feature>
<dbReference type="SUPFAM" id="SSF52540">
    <property type="entry name" value="P-loop containing nucleoside triphosphate hydrolases"/>
    <property type="match status" value="1"/>
</dbReference>
<dbReference type="InterPro" id="IPR027417">
    <property type="entry name" value="P-loop_NTPase"/>
</dbReference>
<gene>
    <name evidence="3" type="primary">THAP9_2</name>
    <name evidence="3" type="ORF">FJT64_010692</name>
</gene>
<dbReference type="OrthoDB" id="6583552at2759"/>
<proteinExistence type="predicted"/>
<keyword evidence="4" id="KW-1185">Reference proteome</keyword>
<evidence type="ECO:0000259" key="1">
    <source>
        <dbReference type="Pfam" id="PF21787"/>
    </source>
</evidence>
<sequence length="262" mass="29332">MTCFEDLGDGDEEGEEEAKEALVFMLVGVREHWKAPIGYFLTKGLTAGEQKQLLLLALFLLAERGITVLSVVMDGHGTNVGMFGLLGGSLREDELMEMKTSFRDPTTGKEVFMMFDACHMLKLIRNMLHSNGVVQFPDGPVCWKYVDMLHKYQQDAELRIASGIASGELLFQPRLPLLVSTIDSGIARPFRCLQFPVNMSFATTINRYQGQTEHRVGRYSATPSFTHSQLCVALSRVGSFDAVEVPASHYIRTRNAAYRERL</sequence>
<dbReference type="Proteomes" id="UP000440578">
    <property type="component" value="Unassembled WGS sequence"/>
</dbReference>
<organism evidence="3 4">
    <name type="scientific">Amphibalanus amphitrite</name>
    <name type="common">Striped barnacle</name>
    <name type="synonym">Balanus amphitrite</name>
    <dbReference type="NCBI Taxonomy" id="1232801"/>
    <lineage>
        <taxon>Eukaryota</taxon>
        <taxon>Metazoa</taxon>
        <taxon>Ecdysozoa</taxon>
        <taxon>Arthropoda</taxon>
        <taxon>Crustacea</taxon>
        <taxon>Multicrustacea</taxon>
        <taxon>Cirripedia</taxon>
        <taxon>Thoracica</taxon>
        <taxon>Thoracicalcarea</taxon>
        <taxon>Balanomorpha</taxon>
        <taxon>Balanoidea</taxon>
        <taxon>Balanidae</taxon>
        <taxon>Amphibalaninae</taxon>
        <taxon>Amphibalanus</taxon>
    </lineage>
</organism>
<dbReference type="Pfam" id="PF21787">
    <property type="entry name" value="TNP-like_RNaseH_N"/>
    <property type="match status" value="1"/>
</dbReference>
<dbReference type="InterPro" id="IPR048366">
    <property type="entry name" value="TNP-like_GBD"/>
</dbReference>
<reference evidence="3 4" key="1">
    <citation type="submission" date="2019-07" db="EMBL/GenBank/DDBJ databases">
        <title>Draft genome assembly of a fouling barnacle, Amphibalanus amphitrite (Darwin, 1854): The first reference genome for Thecostraca.</title>
        <authorList>
            <person name="Kim W."/>
        </authorList>
    </citation>
    <scope>NUCLEOTIDE SEQUENCE [LARGE SCALE GENOMIC DNA]</scope>
    <source>
        <strain evidence="3">SNU_AA5</strain>
        <tissue evidence="3">Soma without cirri and trophi</tissue>
    </source>
</reference>
<accession>A0A6A4V989</accession>